<dbReference type="RefSeq" id="WP_172109692.1">
    <property type="nucleotide sequence ID" value="NZ_JABFDN010000001.1"/>
</dbReference>
<dbReference type="InterPro" id="IPR014729">
    <property type="entry name" value="Rossmann-like_a/b/a_fold"/>
</dbReference>
<dbReference type="InterPro" id="IPR003848">
    <property type="entry name" value="DUF218"/>
</dbReference>
<feature type="transmembrane region" description="Helical" evidence="1">
    <location>
        <begin position="12"/>
        <end position="29"/>
    </location>
</feature>
<dbReference type="InterPro" id="IPR051599">
    <property type="entry name" value="Cell_Envelope_Assoc"/>
</dbReference>
<evidence type="ECO:0000256" key="1">
    <source>
        <dbReference type="SAM" id="Phobius"/>
    </source>
</evidence>
<dbReference type="PANTHER" id="PTHR30336">
    <property type="entry name" value="INNER MEMBRANE PROTEIN, PROBABLE PERMEASE"/>
    <property type="match status" value="1"/>
</dbReference>
<evidence type="ECO:0000313" key="4">
    <source>
        <dbReference type="Proteomes" id="UP000886476"/>
    </source>
</evidence>
<feature type="transmembrane region" description="Helical" evidence="1">
    <location>
        <begin position="41"/>
        <end position="62"/>
    </location>
</feature>
<dbReference type="EMBL" id="JABFDN010000001">
    <property type="protein sequence ID" value="NPU64661.1"/>
    <property type="molecule type" value="Genomic_DNA"/>
</dbReference>
<proteinExistence type="predicted"/>
<keyword evidence="1" id="KW-0472">Membrane</keyword>
<evidence type="ECO:0000259" key="2">
    <source>
        <dbReference type="Pfam" id="PF02698"/>
    </source>
</evidence>
<name>A0ABX2C8T2_9BRAD</name>
<keyword evidence="1" id="KW-0812">Transmembrane</keyword>
<organism evidence="3 4">
    <name type="scientific">Bradyrhizobium aeschynomenes</name>
    <dbReference type="NCBI Taxonomy" id="2734909"/>
    <lineage>
        <taxon>Bacteria</taxon>
        <taxon>Pseudomonadati</taxon>
        <taxon>Pseudomonadota</taxon>
        <taxon>Alphaproteobacteria</taxon>
        <taxon>Hyphomicrobiales</taxon>
        <taxon>Nitrobacteraceae</taxon>
        <taxon>Bradyrhizobium</taxon>
    </lineage>
</organism>
<gene>
    <name evidence="3" type="ORF">HL667_06595</name>
</gene>
<protein>
    <submittedName>
        <fullName evidence="3">YdcF family protein</fullName>
    </submittedName>
</protein>
<comment type="caution">
    <text evidence="3">The sequence shown here is derived from an EMBL/GenBank/DDBJ whole genome shotgun (WGS) entry which is preliminary data.</text>
</comment>
<accession>A0ABX2C8T2</accession>
<dbReference type="Gene3D" id="3.40.50.620">
    <property type="entry name" value="HUPs"/>
    <property type="match status" value="1"/>
</dbReference>
<dbReference type="PANTHER" id="PTHR30336:SF4">
    <property type="entry name" value="ENVELOPE BIOGENESIS FACTOR ELYC"/>
    <property type="match status" value="1"/>
</dbReference>
<feature type="domain" description="DUF218" evidence="2">
    <location>
        <begin position="80"/>
        <end position="244"/>
    </location>
</feature>
<keyword evidence="4" id="KW-1185">Reference proteome</keyword>
<evidence type="ECO:0000313" key="3">
    <source>
        <dbReference type="EMBL" id="NPU64661.1"/>
    </source>
</evidence>
<keyword evidence="1" id="KW-1133">Transmembrane helix</keyword>
<reference evidence="3" key="1">
    <citation type="submission" date="2020-05" db="EMBL/GenBank/DDBJ databases">
        <title>Nod-independent and nitrogen-fixing Bradyrhizobium aeschynomene sp. nov. isolated from nodules of Aeschynomene indica.</title>
        <authorList>
            <person name="Zhang Z."/>
        </authorList>
    </citation>
    <scope>NUCLEOTIDE SEQUENCE</scope>
    <source>
        <strain evidence="3">83012</strain>
    </source>
</reference>
<dbReference type="Proteomes" id="UP000886476">
    <property type="component" value="Unassembled WGS sequence"/>
</dbReference>
<dbReference type="Pfam" id="PF02698">
    <property type="entry name" value="DUF218"/>
    <property type="match status" value="1"/>
</dbReference>
<dbReference type="CDD" id="cd06259">
    <property type="entry name" value="YdcF-like"/>
    <property type="match status" value="1"/>
</dbReference>
<sequence length="262" mass="28513">MFFVLSKTLGLLALPTNFMIALGLVGAILMPTRFTVLGRRLVVTAMLLLAIVGLTPLGSLMLSPLESRFPKWDPAKGAPDGIIVLGGPVDSDLSVMYGMPVTVAGADRVIQAAVLARRYPNARILFTGGSANLIATEAKEADVGAEILESLGVPKERLLLERQSRNTYENAIFSKAMIAPKPGERWLLVTSAYHMPRSVGLFRKAGFPVEPYPVDWRVGRVLEFDGISLLGLRRADIAVREWVGLLAYRLRGRTDDLFPGPT</sequence>